<sequence>MEVIKTTFSRLSLKSLPRIRPNQQYADDESREYAEDEQRQGFLKSKEEGEPVEFGNPSASTTNRPYSMSIYRVVGVVVAAVVLTAAASLFFARSSVPHPTKVGNYQDVSEHATEVLTELVAHAKPPQFRMKSPCGSTPEEAKARGCHFDTISFCWLPSECYDRKLVDSFEATRNWHYYADPEVSIEDCLPPF</sequence>
<feature type="region of interest" description="Disordered" evidence="1">
    <location>
        <begin position="19"/>
        <end position="60"/>
    </location>
</feature>
<evidence type="ECO:0000256" key="2">
    <source>
        <dbReference type="SAM" id="Phobius"/>
    </source>
</evidence>
<dbReference type="Proteomes" id="UP001305414">
    <property type="component" value="Unassembled WGS sequence"/>
</dbReference>
<accession>A0AAN7URQ4</accession>
<protein>
    <submittedName>
        <fullName evidence="3">Uncharacterized protein</fullName>
    </submittedName>
</protein>
<keyword evidence="2" id="KW-0812">Transmembrane</keyword>
<keyword evidence="2" id="KW-0472">Membrane</keyword>
<organism evidence="3 4">
    <name type="scientific">Xylaria bambusicola</name>
    <dbReference type="NCBI Taxonomy" id="326684"/>
    <lineage>
        <taxon>Eukaryota</taxon>
        <taxon>Fungi</taxon>
        <taxon>Dikarya</taxon>
        <taxon>Ascomycota</taxon>
        <taxon>Pezizomycotina</taxon>
        <taxon>Sordariomycetes</taxon>
        <taxon>Xylariomycetidae</taxon>
        <taxon>Xylariales</taxon>
        <taxon>Xylariaceae</taxon>
        <taxon>Xylaria</taxon>
    </lineage>
</organism>
<dbReference type="PANTHER" id="PTHR35896:SF3">
    <property type="entry name" value="MAJOR FACILITATOR SUPERFAMILY TRANSPORTER"/>
    <property type="match status" value="1"/>
</dbReference>
<dbReference type="EMBL" id="JAWHQM010000025">
    <property type="protein sequence ID" value="KAK5632499.1"/>
    <property type="molecule type" value="Genomic_DNA"/>
</dbReference>
<evidence type="ECO:0000256" key="1">
    <source>
        <dbReference type="SAM" id="MobiDB-lite"/>
    </source>
</evidence>
<keyword evidence="2" id="KW-1133">Transmembrane helix</keyword>
<gene>
    <name evidence="3" type="ORF">RRF57_008213</name>
</gene>
<evidence type="ECO:0000313" key="3">
    <source>
        <dbReference type="EMBL" id="KAK5632499.1"/>
    </source>
</evidence>
<name>A0AAN7URQ4_9PEZI</name>
<dbReference type="PANTHER" id="PTHR35896">
    <property type="entry name" value="IG-LIKE DOMAIN-CONTAINING PROTEIN"/>
    <property type="match status" value="1"/>
</dbReference>
<comment type="caution">
    <text evidence="3">The sequence shown here is derived from an EMBL/GenBank/DDBJ whole genome shotgun (WGS) entry which is preliminary data.</text>
</comment>
<dbReference type="AlphaFoldDB" id="A0AAN7URQ4"/>
<proteinExistence type="predicted"/>
<reference evidence="3 4" key="1">
    <citation type="submission" date="2023-10" db="EMBL/GenBank/DDBJ databases">
        <title>Draft genome sequence of Xylaria bambusicola isolate GMP-LS, the root and basal stem rot pathogen of sugarcane in Indonesia.</title>
        <authorList>
            <person name="Selvaraj P."/>
            <person name="Muralishankar V."/>
            <person name="Muruganantham S."/>
            <person name="Sp S."/>
            <person name="Haryani S."/>
            <person name="Lau K.J.X."/>
            <person name="Naqvi N.I."/>
        </authorList>
    </citation>
    <scope>NUCLEOTIDE SEQUENCE [LARGE SCALE GENOMIC DNA]</scope>
    <source>
        <strain evidence="3">GMP-LS</strain>
    </source>
</reference>
<dbReference type="InterPro" id="IPR053008">
    <property type="entry name" value="Phomopsin_biosynth_assoc"/>
</dbReference>
<keyword evidence="4" id="KW-1185">Reference proteome</keyword>
<feature type="compositionally biased region" description="Basic and acidic residues" evidence="1">
    <location>
        <begin position="31"/>
        <end position="49"/>
    </location>
</feature>
<evidence type="ECO:0000313" key="4">
    <source>
        <dbReference type="Proteomes" id="UP001305414"/>
    </source>
</evidence>
<feature type="transmembrane region" description="Helical" evidence="2">
    <location>
        <begin position="70"/>
        <end position="92"/>
    </location>
</feature>